<protein>
    <recommendedName>
        <fullName evidence="5">NmrA-like domain-containing protein</fullName>
    </recommendedName>
</protein>
<comment type="similarity">
    <text evidence="1">Belongs to the short-chain dehydrogenases/reductases (SDR) family.</text>
</comment>
<organism evidence="3 4">
    <name type="scientific">Penicillium coprophilum</name>
    <dbReference type="NCBI Taxonomy" id="36646"/>
    <lineage>
        <taxon>Eukaryota</taxon>
        <taxon>Fungi</taxon>
        <taxon>Dikarya</taxon>
        <taxon>Ascomycota</taxon>
        <taxon>Pezizomycotina</taxon>
        <taxon>Eurotiomycetes</taxon>
        <taxon>Eurotiomycetidae</taxon>
        <taxon>Eurotiales</taxon>
        <taxon>Aspergillaceae</taxon>
        <taxon>Penicillium</taxon>
    </lineage>
</organism>
<dbReference type="InterPro" id="IPR002347">
    <property type="entry name" value="SDR_fam"/>
</dbReference>
<dbReference type="InterPro" id="IPR036291">
    <property type="entry name" value="NAD(P)-bd_dom_sf"/>
</dbReference>
<dbReference type="GO" id="GO:0016491">
    <property type="term" value="F:oxidoreductase activity"/>
    <property type="evidence" value="ECO:0007669"/>
    <property type="project" value="UniProtKB-KW"/>
</dbReference>
<gene>
    <name evidence="3" type="ORF">PENCOP_c002G06761</name>
</gene>
<sequence length="267" mass="29366">MDITKQSKGMNIKSTRQSFHFSSMSFKAAIMETVLIIGATGNIGVSAVTAALRSKRNVLAVVRNQSSADKLVRYIGSSNGITFAEANVLSDSGVKGIVDQVREGKLPDFQHVFSSVGGEYTTTPLPEITTAQLRRNFNISFEANFFAYRDTIGYLLEQKNPASTWTICTGSQGELATHPVPAMTQGALFPMATAAARENESTNVRFNEIYLGFRVETDDLAVEHGVTKASEFGNVYEMVLANPEVRSSRIRVDDVDDLKKLKYQKKF</sequence>
<dbReference type="SUPFAM" id="SSF51735">
    <property type="entry name" value="NAD(P)-binding Rossmann-fold domains"/>
    <property type="match status" value="1"/>
</dbReference>
<comment type="caution">
    <text evidence="3">The sequence shown here is derived from an EMBL/GenBank/DDBJ whole genome shotgun (WGS) entry which is preliminary data.</text>
</comment>
<name>A0A1V6V3E5_9EURO</name>
<keyword evidence="4" id="KW-1185">Reference proteome</keyword>
<dbReference type="PANTHER" id="PTHR43669:SF3">
    <property type="entry name" value="ALCOHOL DEHYDROGENASE, PUTATIVE (AFU_ORTHOLOGUE AFUA_3G03445)-RELATED"/>
    <property type="match status" value="1"/>
</dbReference>
<evidence type="ECO:0000313" key="3">
    <source>
        <dbReference type="EMBL" id="OQE44973.1"/>
    </source>
</evidence>
<evidence type="ECO:0000256" key="1">
    <source>
        <dbReference type="ARBA" id="ARBA00006484"/>
    </source>
</evidence>
<dbReference type="EMBL" id="MDDG01000002">
    <property type="protein sequence ID" value="OQE44973.1"/>
    <property type="molecule type" value="Genomic_DNA"/>
</dbReference>
<dbReference type="Gene3D" id="3.40.50.720">
    <property type="entry name" value="NAD(P)-binding Rossmann-like Domain"/>
    <property type="match status" value="1"/>
</dbReference>
<keyword evidence="2" id="KW-0560">Oxidoreductase</keyword>
<dbReference type="AlphaFoldDB" id="A0A1V6V3E5"/>
<evidence type="ECO:0000313" key="4">
    <source>
        <dbReference type="Proteomes" id="UP000191500"/>
    </source>
</evidence>
<reference evidence="4" key="1">
    <citation type="journal article" date="2017" name="Nat. Microbiol.">
        <title>Global analysis of biosynthetic gene clusters reveals vast potential of secondary metabolite production in Penicillium species.</title>
        <authorList>
            <person name="Nielsen J.C."/>
            <person name="Grijseels S."/>
            <person name="Prigent S."/>
            <person name="Ji B."/>
            <person name="Dainat J."/>
            <person name="Nielsen K.F."/>
            <person name="Frisvad J.C."/>
            <person name="Workman M."/>
            <person name="Nielsen J."/>
        </authorList>
    </citation>
    <scope>NUCLEOTIDE SEQUENCE [LARGE SCALE GENOMIC DNA]</scope>
    <source>
        <strain evidence="4">IBT 31321</strain>
    </source>
</reference>
<dbReference type="STRING" id="36646.A0A1V6V3E5"/>
<evidence type="ECO:0008006" key="5">
    <source>
        <dbReference type="Google" id="ProtNLM"/>
    </source>
</evidence>
<dbReference type="Pfam" id="PF00106">
    <property type="entry name" value="adh_short"/>
    <property type="match status" value="1"/>
</dbReference>
<dbReference type="Proteomes" id="UP000191500">
    <property type="component" value="Unassembled WGS sequence"/>
</dbReference>
<dbReference type="PANTHER" id="PTHR43669">
    <property type="entry name" value="5-KETO-D-GLUCONATE 5-REDUCTASE"/>
    <property type="match status" value="1"/>
</dbReference>
<evidence type="ECO:0000256" key="2">
    <source>
        <dbReference type="ARBA" id="ARBA00023002"/>
    </source>
</evidence>
<accession>A0A1V6V3E5</accession>
<proteinExistence type="inferred from homology"/>
<dbReference type="CDD" id="cd05233">
    <property type="entry name" value="SDR_c"/>
    <property type="match status" value="1"/>
</dbReference>